<dbReference type="RefSeq" id="WP_035024186.1">
    <property type="nucleotide sequence ID" value="NZ_KK073880.1"/>
</dbReference>
<protein>
    <submittedName>
        <fullName evidence="1">Uncharacterized protein</fullName>
    </submittedName>
</protein>
<dbReference type="STRING" id="69279.BG36_20320"/>
<accession>A0A011VMT0</accession>
<evidence type="ECO:0000313" key="2">
    <source>
        <dbReference type="Proteomes" id="UP000019849"/>
    </source>
</evidence>
<proteinExistence type="predicted"/>
<evidence type="ECO:0000313" key="1">
    <source>
        <dbReference type="EMBL" id="EXL09700.1"/>
    </source>
</evidence>
<dbReference type="EMBL" id="JENY01000006">
    <property type="protein sequence ID" value="EXL09700.1"/>
    <property type="molecule type" value="Genomic_DNA"/>
</dbReference>
<gene>
    <name evidence="1" type="ORF">BG36_20320</name>
</gene>
<organism evidence="1 2">
    <name type="scientific">Aquamicrobium defluvii</name>
    <dbReference type="NCBI Taxonomy" id="69279"/>
    <lineage>
        <taxon>Bacteria</taxon>
        <taxon>Pseudomonadati</taxon>
        <taxon>Pseudomonadota</taxon>
        <taxon>Alphaproteobacteria</taxon>
        <taxon>Hyphomicrobiales</taxon>
        <taxon>Phyllobacteriaceae</taxon>
        <taxon>Aquamicrobium</taxon>
    </lineage>
</organism>
<dbReference type="HOGENOM" id="CLU_2614293_0_0_5"/>
<dbReference type="Proteomes" id="UP000019849">
    <property type="component" value="Unassembled WGS sequence"/>
</dbReference>
<name>A0A011VMT0_9HYPH</name>
<sequence length="78" mass="8901">MVHRRHDAHGRGKRIEFTLERAKFLGTQNAGNARDADNARPDDSVRERETIASCLDRFVEASDLEVFAPPPQDRLIRT</sequence>
<reference evidence="1 2" key="1">
    <citation type="submission" date="2014-02" db="EMBL/GenBank/DDBJ databases">
        <title>Aquamicrobium defluvii Genome sequencing.</title>
        <authorList>
            <person name="Wang X."/>
        </authorList>
    </citation>
    <scope>NUCLEOTIDE SEQUENCE [LARGE SCALE GENOMIC DNA]</scope>
    <source>
        <strain evidence="1 2">W13Z1</strain>
    </source>
</reference>
<dbReference type="AlphaFoldDB" id="A0A011VMT0"/>
<comment type="caution">
    <text evidence="1">The sequence shown here is derived from an EMBL/GenBank/DDBJ whole genome shotgun (WGS) entry which is preliminary data.</text>
</comment>